<keyword evidence="2" id="KW-1185">Reference proteome</keyword>
<dbReference type="EMBL" id="CP001720">
    <property type="protein sequence ID" value="ACV63085.1"/>
    <property type="molecule type" value="Genomic_DNA"/>
</dbReference>
<dbReference type="InterPro" id="IPR019254">
    <property type="entry name" value="DUF2250"/>
</dbReference>
<reference evidence="1 2" key="1">
    <citation type="journal article" date="2009" name="Stand. Genomic Sci.">
        <title>Complete genome sequence of Desulfotomaculum acetoxidans type strain (5575).</title>
        <authorList>
            <person name="Spring S."/>
            <person name="Lapidus A."/>
            <person name="Schroder M."/>
            <person name="Gleim D."/>
            <person name="Sims D."/>
            <person name="Meincke L."/>
            <person name="Glavina Del Rio T."/>
            <person name="Tice H."/>
            <person name="Copeland A."/>
            <person name="Cheng J.F."/>
            <person name="Lucas S."/>
            <person name="Chen F."/>
            <person name="Nolan M."/>
            <person name="Bruce D."/>
            <person name="Goodwin L."/>
            <person name="Pitluck S."/>
            <person name="Ivanova N."/>
            <person name="Mavromatis K."/>
            <person name="Mikhailova N."/>
            <person name="Pati A."/>
            <person name="Chen A."/>
            <person name="Palaniappan K."/>
            <person name="Land M."/>
            <person name="Hauser L."/>
            <person name="Chang Y.J."/>
            <person name="Jeffries C.D."/>
            <person name="Chain P."/>
            <person name="Saunders E."/>
            <person name="Brettin T."/>
            <person name="Detter J.C."/>
            <person name="Goker M."/>
            <person name="Bristow J."/>
            <person name="Eisen J.A."/>
            <person name="Markowitz V."/>
            <person name="Hugenholtz P."/>
            <person name="Kyrpides N.C."/>
            <person name="Klenk H.P."/>
            <person name="Han C."/>
        </authorList>
    </citation>
    <scope>NUCLEOTIDE SEQUENCE [LARGE SCALE GENOMIC DNA]</scope>
    <source>
        <strain evidence="2">ATCC 49208 / DSM 771 / VKM B-1644</strain>
    </source>
</reference>
<dbReference type="HOGENOM" id="CLU_1287091_0_0_9"/>
<dbReference type="Gene3D" id="6.10.140.1950">
    <property type="match status" value="1"/>
</dbReference>
<accession>C8VZV7</accession>
<dbReference type="Proteomes" id="UP000002217">
    <property type="component" value="Chromosome"/>
</dbReference>
<proteinExistence type="predicted"/>
<gene>
    <name evidence="1" type="ordered locus">Dtox_2271</name>
</gene>
<dbReference type="KEGG" id="dae:Dtox_2271"/>
<evidence type="ECO:0008006" key="3">
    <source>
        <dbReference type="Google" id="ProtNLM"/>
    </source>
</evidence>
<dbReference type="AlphaFoldDB" id="C8VZV7"/>
<dbReference type="OrthoDB" id="2084451at2"/>
<dbReference type="eggNOG" id="COG4344">
    <property type="taxonomic scope" value="Bacteria"/>
</dbReference>
<sequence>MSVFNAKYISDDEIWLKLKAIIDERNNIHTLLSQNDINTDPLKTKELAIKLHELEQICEVINDLKSYAGDLRDLNEMSLFEDFKTDIDFQRLLKQTADRCNERAVKLYNWLMQKGMLDEEIEDEKDMQILTFLDYAGAEYAWRLGINIGIDVVEARERLERLLEKGLLEKVQGTMLENYHRAKDWTKHMNHTYYRISRQGKHYLRQLRTDGDYI</sequence>
<dbReference type="RefSeq" id="WP_015757786.1">
    <property type="nucleotide sequence ID" value="NC_013216.1"/>
</dbReference>
<dbReference type="STRING" id="485916.Dtox_2271"/>
<name>C8VZV7_DESAS</name>
<organism evidence="1 2">
    <name type="scientific">Desulfofarcimen acetoxidans (strain ATCC 49208 / DSM 771 / KCTC 5769 / VKM B-1644 / 5575)</name>
    <name type="common">Desulfotomaculum acetoxidans</name>
    <dbReference type="NCBI Taxonomy" id="485916"/>
    <lineage>
        <taxon>Bacteria</taxon>
        <taxon>Bacillati</taxon>
        <taxon>Bacillota</taxon>
        <taxon>Clostridia</taxon>
        <taxon>Eubacteriales</taxon>
        <taxon>Peptococcaceae</taxon>
        <taxon>Desulfofarcimen</taxon>
    </lineage>
</organism>
<protein>
    <recommendedName>
        <fullName evidence="3">DUF2250 domain-containing protein</fullName>
    </recommendedName>
</protein>
<evidence type="ECO:0000313" key="1">
    <source>
        <dbReference type="EMBL" id="ACV63085.1"/>
    </source>
</evidence>
<evidence type="ECO:0000313" key="2">
    <source>
        <dbReference type="Proteomes" id="UP000002217"/>
    </source>
</evidence>
<dbReference type="Pfam" id="PF10007">
    <property type="entry name" value="DUF2250"/>
    <property type="match status" value="1"/>
</dbReference>